<keyword evidence="3" id="KW-0732">Signal</keyword>
<accession>A0A233S9R6</accession>
<dbReference type="InterPro" id="IPR037460">
    <property type="entry name" value="SEST-like"/>
</dbReference>
<evidence type="ECO:0000313" key="5">
    <source>
        <dbReference type="EMBL" id="OXY92398.1"/>
    </source>
</evidence>
<dbReference type="PANTHER" id="PTHR37981:SF1">
    <property type="entry name" value="SGNH HYDROLASE-TYPE ESTERASE DOMAIN-CONTAINING PROTEIN"/>
    <property type="match status" value="1"/>
</dbReference>
<dbReference type="Proteomes" id="UP000215483">
    <property type="component" value="Unassembled WGS sequence"/>
</dbReference>
<dbReference type="GO" id="GO:0004806">
    <property type="term" value="F:triacylglycerol lipase activity"/>
    <property type="evidence" value="ECO:0007669"/>
    <property type="project" value="TreeGrafter"/>
</dbReference>
<feature type="signal peptide" evidence="3">
    <location>
        <begin position="1"/>
        <end position="20"/>
    </location>
</feature>
<dbReference type="Pfam" id="PF13472">
    <property type="entry name" value="Lipase_GDSL_2"/>
    <property type="match status" value="1"/>
</dbReference>
<dbReference type="GO" id="GO:0019433">
    <property type="term" value="P:triglyceride catabolic process"/>
    <property type="evidence" value="ECO:0007669"/>
    <property type="project" value="TreeGrafter"/>
</dbReference>
<feature type="active site" evidence="1">
    <location>
        <position position="304"/>
    </location>
</feature>
<feature type="disulfide bond" evidence="2">
    <location>
        <begin position="70"/>
        <end position="97"/>
    </location>
</feature>
<evidence type="ECO:0000256" key="2">
    <source>
        <dbReference type="PIRSR" id="PIRSR637460-2"/>
    </source>
</evidence>
<keyword evidence="2" id="KW-1015">Disulfide bond</keyword>
<comment type="caution">
    <text evidence="5">The sequence shown here is derived from an EMBL/GenBank/DDBJ whole genome shotgun (WGS) entry which is preliminary data.</text>
</comment>
<dbReference type="RefSeq" id="WP_167444271.1">
    <property type="nucleotide sequence ID" value="NZ_MCGQ01000023.1"/>
</dbReference>
<dbReference type="EMBL" id="MCGQ01000023">
    <property type="protein sequence ID" value="OXY92398.1"/>
    <property type="molecule type" value="Genomic_DNA"/>
</dbReference>
<evidence type="ECO:0000313" key="6">
    <source>
        <dbReference type="Proteomes" id="UP000215483"/>
    </source>
</evidence>
<evidence type="ECO:0000256" key="1">
    <source>
        <dbReference type="PIRSR" id="PIRSR637460-1"/>
    </source>
</evidence>
<proteinExistence type="predicted"/>
<protein>
    <submittedName>
        <fullName evidence="5">GDSL family lipase</fullName>
    </submittedName>
</protein>
<dbReference type="SUPFAM" id="SSF52266">
    <property type="entry name" value="SGNH hydrolase"/>
    <property type="match status" value="1"/>
</dbReference>
<sequence length="325" mass="34314">MTTHPRTLAAGLLLACGVLAVSVGVARYDDSDPADTTTPAAPSKGPYLALGDSYTAGPMIPDQTGDPAGCARSDRNYPALVAQDLGLKGADFRDVSCTGATLADLTARQPTRDGTNPPQLMALDTDTRLVTIGIGGNDIGFGSMIERCVGAGLLHKALGGDTYRKALGGDTDKPADAPCERHYVNGGTDEVRQRIQQAGDRLARTLTEVRHRAPEARVYVVGYPAILPAGSRECGDEMSLAPGDIDYLREKEQQLDAMLRQRAEGAGMSYVDTYTPSEGHGACSAKDTRWIEPLIPNSPAAAVHPNERGERGMADAVLRAVRTSP</sequence>
<feature type="chain" id="PRO_5038770456" evidence="3">
    <location>
        <begin position="21"/>
        <end position="325"/>
    </location>
</feature>
<dbReference type="CDD" id="cd01823">
    <property type="entry name" value="SEST_like"/>
    <property type="match status" value="1"/>
</dbReference>
<feature type="domain" description="SGNH hydrolase-type esterase" evidence="4">
    <location>
        <begin position="49"/>
        <end position="311"/>
    </location>
</feature>
<keyword evidence="6" id="KW-1185">Reference proteome</keyword>
<dbReference type="Gene3D" id="3.40.50.1110">
    <property type="entry name" value="SGNH hydrolase"/>
    <property type="match status" value="1"/>
</dbReference>
<dbReference type="InterPro" id="IPR013830">
    <property type="entry name" value="SGNH_hydro"/>
</dbReference>
<organism evidence="5 6">
    <name type="scientific">Streptomyces diastatochromogenes</name>
    <dbReference type="NCBI Taxonomy" id="42236"/>
    <lineage>
        <taxon>Bacteria</taxon>
        <taxon>Bacillati</taxon>
        <taxon>Actinomycetota</taxon>
        <taxon>Actinomycetes</taxon>
        <taxon>Kitasatosporales</taxon>
        <taxon>Streptomycetaceae</taxon>
        <taxon>Streptomyces</taxon>
    </lineage>
</organism>
<dbReference type="PANTHER" id="PTHR37981">
    <property type="entry name" value="LIPASE 2"/>
    <property type="match status" value="1"/>
</dbReference>
<dbReference type="AlphaFoldDB" id="A0A233S9R6"/>
<dbReference type="InterPro" id="IPR036514">
    <property type="entry name" value="SGNH_hydro_sf"/>
</dbReference>
<feature type="active site" description="Nucleophile" evidence="1">
    <location>
        <position position="53"/>
    </location>
</feature>
<evidence type="ECO:0000256" key="3">
    <source>
        <dbReference type="SAM" id="SignalP"/>
    </source>
</evidence>
<name>A0A233S9R6_STRDA</name>
<feature type="disulfide bond" evidence="2">
    <location>
        <begin position="148"/>
        <end position="179"/>
    </location>
</feature>
<gene>
    <name evidence="5" type="ORF">BEK98_26880</name>
</gene>
<reference evidence="5 6" key="1">
    <citation type="submission" date="2016-07" db="EMBL/GenBank/DDBJ databases">
        <title>Draft genome of Streptomyces diastatochromogenes.</title>
        <authorList>
            <person name="Podduturi R."/>
            <person name="Lukassen M.B."/>
            <person name="Clausen N."/>
            <person name="Nielsen J.L."/>
            <person name="Jorgensen N.O."/>
        </authorList>
    </citation>
    <scope>NUCLEOTIDE SEQUENCE [LARGE SCALE GENOMIC DNA]</scope>
    <source>
        <strain evidence="5 6">DSM 40608</strain>
    </source>
</reference>
<evidence type="ECO:0000259" key="4">
    <source>
        <dbReference type="Pfam" id="PF13472"/>
    </source>
</evidence>